<dbReference type="InterPro" id="IPR052732">
    <property type="entry name" value="Cell-binding_unc_protein"/>
</dbReference>
<dbReference type="PANTHER" id="PTHR43883">
    <property type="entry name" value="SLR0207 PROTEIN"/>
    <property type="match status" value="1"/>
</dbReference>
<accession>A0A1G7CW60</accession>
<keyword evidence="2" id="KW-1185">Reference proteome</keyword>
<dbReference type="SUPFAM" id="SSF52540">
    <property type="entry name" value="P-loop containing nucleoside triphosphate hydrolases"/>
    <property type="match status" value="1"/>
</dbReference>
<dbReference type="EMBL" id="FNAO01000005">
    <property type="protein sequence ID" value="SDE43572.1"/>
    <property type="molecule type" value="Genomic_DNA"/>
</dbReference>
<dbReference type="Proteomes" id="UP000199109">
    <property type="component" value="Unassembled WGS sequence"/>
</dbReference>
<evidence type="ECO:0000313" key="1">
    <source>
        <dbReference type="EMBL" id="SDE43572.1"/>
    </source>
</evidence>
<dbReference type="STRING" id="641691.SAMN05421636_10557"/>
<protein>
    <recommendedName>
        <fullName evidence="3">AAA domain-containing protein</fullName>
    </recommendedName>
</protein>
<gene>
    <name evidence="1" type="ORF">SAMN05421636_10557</name>
</gene>
<dbReference type="PANTHER" id="PTHR43883:SF1">
    <property type="entry name" value="GLUCONOKINASE"/>
    <property type="match status" value="1"/>
</dbReference>
<name>A0A1G7CW60_9FLAO</name>
<reference evidence="1 2" key="1">
    <citation type="submission" date="2016-10" db="EMBL/GenBank/DDBJ databases">
        <authorList>
            <person name="de Groot N.N."/>
        </authorList>
    </citation>
    <scope>NUCLEOTIDE SEQUENCE [LARGE SCALE GENOMIC DNA]</scope>
    <source>
        <strain evidence="1 2">DSM 23421</strain>
    </source>
</reference>
<dbReference type="InterPro" id="IPR027417">
    <property type="entry name" value="P-loop_NTPase"/>
</dbReference>
<organism evidence="1 2">
    <name type="scientific">Pricia antarctica</name>
    <dbReference type="NCBI Taxonomy" id="641691"/>
    <lineage>
        <taxon>Bacteria</taxon>
        <taxon>Pseudomonadati</taxon>
        <taxon>Bacteroidota</taxon>
        <taxon>Flavobacteriia</taxon>
        <taxon>Flavobacteriales</taxon>
        <taxon>Flavobacteriaceae</taxon>
        <taxon>Pricia</taxon>
    </lineage>
</organism>
<dbReference type="Pfam" id="PF13671">
    <property type="entry name" value="AAA_33"/>
    <property type="match status" value="1"/>
</dbReference>
<sequence length="165" mass="19586">MNIMVFGLPGSGKSYFAERLAEKIDAEYVSSDRLRKELFPSRTYSDHEKAAVYDTMLKKLEETNTKKENLVFDATFYKKETRELFIKKAKNNSRFIEVWADEPVIKARLKESRPYSDADFEVHKLIKQEWEPLERPHLRLESRNDNIDVMLQKAMEYLKNEKKSN</sequence>
<dbReference type="AlphaFoldDB" id="A0A1G7CW60"/>
<proteinExistence type="predicted"/>
<evidence type="ECO:0008006" key="3">
    <source>
        <dbReference type="Google" id="ProtNLM"/>
    </source>
</evidence>
<dbReference type="Gene3D" id="3.40.50.300">
    <property type="entry name" value="P-loop containing nucleotide triphosphate hydrolases"/>
    <property type="match status" value="1"/>
</dbReference>
<evidence type="ECO:0000313" key="2">
    <source>
        <dbReference type="Proteomes" id="UP000199109"/>
    </source>
</evidence>